<dbReference type="EMBL" id="AWGW01000026">
    <property type="protein sequence ID" value="ERJ99340.1"/>
    <property type="molecule type" value="Genomic_DNA"/>
</dbReference>
<dbReference type="Proteomes" id="UP000017023">
    <property type="component" value="Unassembled WGS sequence"/>
</dbReference>
<protein>
    <submittedName>
        <fullName evidence="1">Uncharacterized protein</fullName>
    </submittedName>
</protein>
<dbReference type="AlphaFoldDB" id="U2L4Q5"/>
<evidence type="ECO:0000313" key="1">
    <source>
        <dbReference type="EMBL" id="ERJ99340.1"/>
    </source>
</evidence>
<reference evidence="1 2" key="1">
    <citation type="submission" date="2013-08" db="EMBL/GenBank/DDBJ databases">
        <authorList>
            <person name="Durkin A.S."/>
            <person name="Haft D.R."/>
            <person name="McCorrison J."/>
            <person name="Torralba M."/>
            <person name="Gillis M."/>
            <person name="Haft D.H."/>
            <person name="Methe B."/>
            <person name="Sutton G."/>
            <person name="Nelson K.E."/>
        </authorList>
    </citation>
    <scope>NUCLEOTIDE SEQUENCE [LARGE SCALE GENOMIC DNA]</scope>
    <source>
        <strain evidence="1 2">F0493</strain>
    </source>
</reference>
<accession>U2L4Q5</accession>
<gene>
    <name evidence="1" type="ORF">HMPREF9145_1884</name>
</gene>
<organism evidence="1 2">
    <name type="scientific">Segatella salivae F0493</name>
    <dbReference type="NCBI Taxonomy" id="1395125"/>
    <lineage>
        <taxon>Bacteria</taxon>
        <taxon>Pseudomonadati</taxon>
        <taxon>Bacteroidota</taxon>
        <taxon>Bacteroidia</taxon>
        <taxon>Bacteroidales</taxon>
        <taxon>Prevotellaceae</taxon>
        <taxon>Segatella</taxon>
    </lineage>
</organism>
<name>U2L4Q5_9BACT</name>
<comment type="caution">
    <text evidence="1">The sequence shown here is derived from an EMBL/GenBank/DDBJ whole genome shotgun (WGS) entry which is preliminary data.</text>
</comment>
<proteinExistence type="predicted"/>
<sequence length="68" mass="7910">MGRMSQILRTEQTAPIKIWAQKGKKNEEPKENRAPIAKQVMKKSPELNSKIRQLKMMIAQKIHKLLTI</sequence>
<evidence type="ECO:0000313" key="2">
    <source>
        <dbReference type="Proteomes" id="UP000017023"/>
    </source>
</evidence>